<dbReference type="SUPFAM" id="SSF55785">
    <property type="entry name" value="PYP-like sensor domain (PAS domain)"/>
    <property type="match status" value="1"/>
</dbReference>
<dbReference type="EMBL" id="FJOG01000002">
    <property type="protein sequence ID" value="CZR52221.1"/>
    <property type="molecule type" value="Genomic_DNA"/>
</dbReference>
<protein>
    <submittedName>
        <fullName evidence="5">Related to vivid PAS protein VVD</fullName>
    </submittedName>
</protein>
<dbReference type="InterPro" id="IPR035965">
    <property type="entry name" value="PAS-like_dom_sf"/>
</dbReference>
<sequence>MNSEYQLQAQRLEELRRAVAAQNAQNSSSGSTIVDVGPPRKLARKKYIVESREDPNHPLKDPLIYPGVYAPSGIDMMSILVRVYNRPNQQIHIGNVDSAVALVLADAEQPDLPVIYCSEPFETLTGYSSAEIMGRNCRFLQYPPGGEAYQNQQVNESNAESRKDLREKIGSGEEARVRLLNYRKDGSIFANLLTIIPIVWDEGQVKKKYIVGFQADEGRTFL</sequence>
<feature type="domain" description="PAS" evidence="4">
    <location>
        <begin position="102"/>
        <end position="136"/>
    </location>
</feature>
<dbReference type="InterPro" id="IPR000014">
    <property type="entry name" value="PAS"/>
</dbReference>
<accession>A0A1L7WHH1</accession>
<evidence type="ECO:0000256" key="3">
    <source>
        <dbReference type="ARBA" id="ARBA00022991"/>
    </source>
</evidence>
<dbReference type="PROSITE" id="PS50112">
    <property type="entry name" value="PAS"/>
    <property type="match status" value="1"/>
</dbReference>
<dbReference type="Pfam" id="PF13426">
    <property type="entry name" value="PAS_9"/>
    <property type="match status" value="1"/>
</dbReference>
<reference evidence="5 6" key="1">
    <citation type="submission" date="2016-03" db="EMBL/GenBank/DDBJ databases">
        <authorList>
            <person name="Ploux O."/>
        </authorList>
    </citation>
    <scope>NUCLEOTIDE SEQUENCE [LARGE SCALE GENOMIC DNA]</scope>
    <source>
        <strain evidence="5 6">UAMH 11012</strain>
    </source>
</reference>
<dbReference type="STRING" id="576137.A0A1L7WHH1"/>
<proteinExistence type="predicted"/>
<dbReference type="Proteomes" id="UP000184330">
    <property type="component" value="Unassembled WGS sequence"/>
</dbReference>
<evidence type="ECO:0000256" key="2">
    <source>
        <dbReference type="ARBA" id="ARBA00022643"/>
    </source>
</evidence>
<organism evidence="5 6">
    <name type="scientific">Phialocephala subalpina</name>
    <dbReference type="NCBI Taxonomy" id="576137"/>
    <lineage>
        <taxon>Eukaryota</taxon>
        <taxon>Fungi</taxon>
        <taxon>Dikarya</taxon>
        <taxon>Ascomycota</taxon>
        <taxon>Pezizomycotina</taxon>
        <taxon>Leotiomycetes</taxon>
        <taxon>Helotiales</taxon>
        <taxon>Mollisiaceae</taxon>
        <taxon>Phialocephala</taxon>
        <taxon>Phialocephala fortinii species complex</taxon>
    </lineage>
</organism>
<evidence type="ECO:0000256" key="1">
    <source>
        <dbReference type="ARBA" id="ARBA00022630"/>
    </source>
</evidence>
<evidence type="ECO:0000313" key="5">
    <source>
        <dbReference type="EMBL" id="CZR52221.1"/>
    </source>
</evidence>
<dbReference type="GO" id="GO:0005634">
    <property type="term" value="C:nucleus"/>
    <property type="evidence" value="ECO:0007669"/>
    <property type="project" value="TreeGrafter"/>
</dbReference>
<evidence type="ECO:0000313" key="6">
    <source>
        <dbReference type="Proteomes" id="UP000184330"/>
    </source>
</evidence>
<dbReference type="PANTHER" id="PTHR47429">
    <property type="entry name" value="PROTEIN TWIN LOV 1"/>
    <property type="match status" value="1"/>
</dbReference>
<dbReference type="NCBIfam" id="TIGR00229">
    <property type="entry name" value="sensory_box"/>
    <property type="match status" value="1"/>
</dbReference>
<dbReference type="AlphaFoldDB" id="A0A1L7WHH1"/>
<gene>
    <name evidence="5" type="ORF">PAC_02098</name>
</gene>
<dbReference type="CDD" id="cd00130">
    <property type="entry name" value="PAS"/>
    <property type="match status" value="1"/>
</dbReference>
<keyword evidence="1" id="KW-0285">Flavoprotein</keyword>
<name>A0A1L7WHH1_9HELO</name>
<dbReference type="PANTHER" id="PTHR47429:SF7">
    <property type="entry name" value="GATA-FACTOR"/>
    <property type="match status" value="1"/>
</dbReference>
<evidence type="ECO:0000259" key="4">
    <source>
        <dbReference type="PROSITE" id="PS50112"/>
    </source>
</evidence>
<keyword evidence="2" id="KW-0288">FMN</keyword>
<dbReference type="OrthoDB" id="447251at2759"/>
<keyword evidence="6" id="KW-1185">Reference proteome</keyword>
<dbReference type="Gene3D" id="3.30.450.20">
    <property type="entry name" value="PAS domain"/>
    <property type="match status" value="1"/>
</dbReference>
<keyword evidence="3" id="KW-0157">Chromophore</keyword>